<protein>
    <recommendedName>
        <fullName evidence="4">Aspartate--tRNA ligase, cytoplasmic</fullName>
        <ecNumber evidence="3">6.1.1.12</ecNumber>
    </recommendedName>
</protein>
<keyword evidence="5" id="KW-0963">Cytoplasm</keyword>
<dbReference type="PROSITE" id="PS50862">
    <property type="entry name" value="AA_TRNA_LIGASE_II"/>
    <property type="match status" value="1"/>
</dbReference>
<comment type="caution">
    <text evidence="13">The sequence shown here is derived from an EMBL/GenBank/DDBJ whole genome shotgun (WGS) entry which is preliminary data.</text>
</comment>
<evidence type="ECO:0000256" key="1">
    <source>
        <dbReference type="ARBA" id="ARBA00004496"/>
    </source>
</evidence>
<accession>A0AAV6TJX3</accession>
<proteinExistence type="inferred from homology"/>
<dbReference type="GO" id="GO:0005829">
    <property type="term" value="C:cytosol"/>
    <property type="evidence" value="ECO:0007669"/>
    <property type="project" value="TreeGrafter"/>
</dbReference>
<dbReference type="InterPro" id="IPR002312">
    <property type="entry name" value="Asp/Asn-tRNA-synth_IIb"/>
</dbReference>
<dbReference type="InterPro" id="IPR004523">
    <property type="entry name" value="Asp-tRNA_synthase_2"/>
</dbReference>
<evidence type="ECO:0000256" key="7">
    <source>
        <dbReference type="ARBA" id="ARBA00022741"/>
    </source>
</evidence>
<evidence type="ECO:0000313" key="14">
    <source>
        <dbReference type="Proteomes" id="UP000827092"/>
    </source>
</evidence>
<evidence type="ECO:0000259" key="12">
    <source>
        <dbReference type="PROSITE" id="PS50862"/>
    </source>
</evidence>
<evidence type="ECO:0000256" key="8">
    <source>
        <dbReference type="ARBA" id="ARBA00022840"/>
    </source>
</evidence>
<name>A0AAV6TJX3_9ARAC</name>
<feature type="non-terminal residue" evidence="13">
    <location>
        <position position="1"/>
    </location>
</feature>
<dbReference type="GO" id="GO:0005524">
    <property type="term" value="F:ATP binding"/>
    <property type="evidence" value="ECO:0007669"/>
    <property type="project" value="UniProtKB-KW"/>
</dbReference>
<dbReference type="GO" id="GO:0003723">
    <property type="term" value="F:RNA binding"/>
    <property type="evidence" value="ECO:0007669"/>
    <property type="project" value="TreeGrafter"/>
</dbReference>
<comment type="subcellular location">
    <subcellularLocation>
        <location evidence="1">Cytoplasm</location>
    </subcellularLocation>
</comment>
<keyword evidence="7" id="KW-0547">Nucleotide-binding</keyword>
<dbReference type="PANTHER" id="PTHR43450:SF1">
    <property type="entry name" value="ASPARTATE--TRNA LIGASE, CYTOPLASMIC"/>
    <property type="match status" value="1"/>
</dbReference>
<dbReference type="InterPro" id="IPR006195">
    <property type="entry name" value="aa-tRNA-synth_II"/>
</dbReference>
<organism evidence="13 14">
    <name type="scientific">Oedothorax gibbosus</name>
    <dbReference type="NCBI Taxonomy" id="931172"/>
    <lineage>
        <taxon>Eukaryota</taxon>
        <taxon>Metazoa</taxon>
        <taxon>Ecdysozoa</taxon>
        <taxon>Arthropoda</taxon>
        <taxon>Chelicerata</taxon>
        <taxon>Arachnida</taxon>
        <taxon>Araneae</taxon>
        <taxon>Araneomorphae</taxon>
        <taxon>Entelegynae</taxon>
        <taxon>Araneoidea</taxon>
        <taxon>Linyphiidae</taxon>
        <taxon>Erigoninae</taxon>
        <taxon>Oedothorax</taxon>
    </lineage>
</organism>
<evidence type="ECO:0000256" key="3">
    <source>
        <dbReference type="ARBA" id="ARBA00012841"/>
    </source>
</evidence>
<keyword evidence="6" id="KW-0436">Ligase</keyword>
<evidence type="ECO:0000256" key="2">
    <source>
        <dbReference type="ARBA" id="ARBA00005312"/>
    </source>
</evidence>
<dbReference type="SUPFAM" id="SSF55681">
    <property type="entry name" value="Class II aaRS and biotin synthetases"/>
    <property type="match status" value="1"/>
</dbReference>
<keyword evidence="8" id="KW-0067">ATP-binding</keyword>
<dbReference type="GO" id="GO:0004815">
    <property type="term" value="F:aspartate-tRNA ligase activity"/>
    <property type="evidence" value="ECO:0007669"/>
    <property type="project" value="UniProtKB-EC"/>
</dbReference>
<reference evidence="13 14" key="1">
    <citation type="journal article" date="2022" name="Nat. Ecol. Evol.">
        <title>A masculinizing supergene underlies an exaggerated male reproductive morph in a spider.</title>
        <authorList>
            <person name="Hendrickx F."/>
            <person name="De Corte Z."/>
            <person name="Sonet G."/>
            <person name="Van Belleghem S.M."/>
            <person name="Kostlbacher S."/>
            <person name="Vangestel C."/>
        </authorList>
    </citation>
    <scope>NUCLEOTIDE SEQUENCE [LARGE SCALE GENOMIC DNA]</scope>
    <source>
        <strain evidence="13">W744_W776</strain>
    </source>
</reference>
<comment type="similarity">
    <text evidence="2">Belongs to the class-II aminoacyl-tRNA synthetase family. Type 2 subfamily.</text>
</comment>
<evidence type="ECO:0000256" key="5">
    <source>
        <dbReference type="ARBA" id="ARBA00022490"/>
    </source>
</evidence>
<comment type="catalytic activity">
    <reaction evidence="11">
        <text>tRNA(Asp) + L-aspartate + ATP = L-aspartyl-tRNA(Asp) + AMP + diphosphate</text>
        <dbReference type="Rhea" id="RHEA:19649"/>
        <dbReference type="Rhea" id="RHEA-COMP:9660"/>
        <dbReference type="Rhea" id="RHEA-COMP:9678"/>
        <dbReference type="ChEBI" id="CHEBI:29991"/>
        <dbReference type="ChEBI" id="CHEBI:30616"/>
        <dbReference type="ChEBI" id="CHEBI:33019"/>
        <dbReference type="ChEBI" id="CHEBI:78442"/>
        <dbReference type="ChEBI" id="CHEBI:78516"/>
        <dbReference type="ChEBI" id="CHEBI:456215"/>
        <dbReference type="EC" id="6.1.1.12"/>
    </reaction>
</comment>
<keyword evidence="9" id="KW-0648">Protein biosynthesis</keyword>
<dbReference type="PRINTS" id="PR01042">
    <property type="entry name" value="TRNASYNTHASP"/>
</dbReference>
<dbReference type="InterPro" id="IPR045864">
    <property type="entry name" value="aa-tRNA-synth_II/BPL/LPL"/>
</dbReference>
<evidence type="ECO:0000256" key="10">
    <source>
        <dbReference type="ARBA" id="ARBA00023146"/>
    </source>
</evidence>
<keyword evidence="10" id="KW-0030">Aminoacyl-tRNA synthetase</keyword>
<gene>
    <name evidence="13" type="ORF">JTE90_027187</name>
</gene>
<dbReference type="EC" id="6.1.1.12" evidence="3"/>
<dbReference type="EMBL" id="JAFNEN010003269">
    <property type="protein sequence ID" value="KAG8172013.1"/>
    <property type="molecule type" value="Genomic_DNA"/>
</dbReference>
<evidence type="ECO:0000256" key="11">
    <source>
        <dbReference type="ARBA" id="ARBA00047904"/>
    </source>
</evidence>
<keyword evidence="14" id="KW-1185">Reference proteome</keyword>
<evidence type="ECO:0000256" key="6">
    <source>
        <dbReference type="ARBA" id="ARBA00022598"/>
    </source>
</evidence>
<dbReference type="Pfam" id="PF00152">
    <property type="entry name" value="tRNA-synt_2"/>
    <property type="match status" value="1"/>
</dbReference>
<dbReference type="InterPro" id="IPR004364">
    <property type="entry name" value="Aa-tRNA-synt_II"/>
</dbReference>
<feature type="domain" description="Aminoacyl-transfer RNA synthetases class-II family profile" evidence="12">
    <location>
        <begin position="1"/>
        <end position="118"/>
    </location>
</feature>
<evidence type="ECO:0000256" key="4">
    <source>
        <dbReference type="ARBA" id="ARBA00018853"/>
    </source>
</evidence>
<dbReference type="AlphaFoldDB" id="A0AAV6TJX3"/>
<dbReference type="PANTHER" id="PTHR43450">
    <property type="entry name" value="ASPARTYL-TRNA SYNTHETASE"/>
    <property type="match status" value="1"/>
</dbReference>
<dbReference type="Proteomes" id="UP000827092">
    <property type="component" value="Unassembled WGS sequence"/>
</dbReference>
<evidence type="ECO:0000313" key="13">
    <source>
        <dbReference type="EMBL" id="KAG8172013.1"/>
    </source>
</evidence>
<dbReference type="Gene3D" id="3.30.930.10">
    <property type="entry name" value="Bira Bifunctional Protein, Domain 2"/>
    <property type="match status" value="1"/>
</dbReference>
<dbReference type="GO" id="GO:0006422">
    <property type="term" value="P:aspartyl-tRNA aminoacylation"/>
    <property type="evidence" value="ECO:0007669"/>
    <property type="project" value="InterPro"/>
</dbReference>
<sequence length="118" mass="13522">YDTDFYILDKFPLKVRPFYTMPDPHNPKLSNSYDMFMRGEEIISGSQRIHDSELLLSKAKEHGIDVTKIQSYIDAFKYGAPPHAGGGIGLERVTMLYLGLNNIRKTSMFPRDPKRLTP</sequence>
<evidence type="ECO:0000256" key="9">
    <source>
        <dbReference type="ARBA" id="ARBA00022917"/>
    </source>
</evidence>
<dbReference type="GO" id="GO:0017101">
    <property type="term" value="C:aminoacyl-tRNA synthetase multienzyme complex"/>
    <property type="evidence" value="ECO:0007669"/>
    <property type="project" value="TreeGrafter"/>
</dbReference>